<dbReference type="OrthoDB" id="24146at10239"/>
<evidence type="ECO:0000259" key="1">
    <source>
        <dbReference type="PROSITE" id="PS50940"/>
    </source>
</evidence>
<organism evidence="2 3">
    <name type="scientific">Plodia interpunctella granulovirus</name>
    <dbReference type="NCBI Taxonomy" id="262175"/>
    <lineage>
        <taxon>Viruses</taxon>
        <taxon>Viruses incertae sedis</taxon>
        <taxon>Naldaviricetes</taxon>
        <taxon>Lefavirales</taxon>
        <taxon>Baculoviridae</taxon>
        <taxon>Betabaculovirus</taxon>
        <taxon>Betabaculovirus plinterpunctellae</taxon>
    </lineage>
</organism>
<name>A0A1L5JH28_9BBAC</name>
<reference evidence="2 3" key="1">
    <citation type="submission" date="2016-04" db="EMBL/GenBank/DDBJ databases">
        <title>Sequence analysis of the Plodia interpunctella granulovirus genome: Discovery of an unusual inhibitor-of-apoptosis (IAP) gene.</title>
        <authorList>
            <person name="Harrison R.L."/>
            <person name="Rowley D.L."/>
            <person name="Funk C.J."/>
        </authorList>
    </citation>
    <scope>NUCLEOTIDE SEQUENCE [LARGE SCALE GENOMIC DNA]</scope>
    <source>
        <strain evidence="2">Cambridge</strain>
    </source>
</reference>
<dbReference type="InterPro" id="IPR002557">
    <property type="entry name" value="Chitin-bd_dom"/>
</dbReference>
<dbReference type="Gene3D" id="2.170.140.10">
    <property type="entry name" value="Chitin binding domain"/>
    <property type="match status" value="1"/>
</dbReference>
<dbReference type="GO" id="GO:0005576">
    <property type="term" value="C:extracellular region"/>
    <property type="evidence" value="ECO:0007669"/>
    <property type="project" value="InterPro"/>
</dbReference>
<dbReference type="GO" id="GO:0008061">
    <property type="term" value="F:chitin binding"/>
    <property type="evidence" value="ECO:0007669"/>
    <property type="project" value="InterPro"/>
</dbReference>
<dbReference type="Proteomes" id="UP000204293">
    <property type="component" value="Segment"/>
</dbReference>
<dbReference type="PROSITE" id="PS50940">
    <property type="entry name" value="CHIT_BIND_II"/>
    <property type="match status" value="1"/>
</dbReference>
<dbReference type="InterPro" id="IPR036508">
    <property type="entry name" value="Chitin-bd_dom_sf"/>
</dbReference>
<evidence type="ECO:0000313" key="3">
    <source>
        <dbReference type="Proteomes" id="UP000204293"/>
    </source>
</evidence>
<dbReference type="RefSeq" id="YP_009330197.1">
    <property type="nucleotide sequence ID" value="NC_032255.1"/>
</dbReference>
<dbReference type="KEGG" id="vg:30685069"/>
<protein>
    <submittedName>
        <fullName evidence="2">ChtB2</fullName>
    </submittedName>
</protein>
<accession>A0A1L5JH28</accession>
<evidence type="ECO:0000313" key="2">
    <source>
        <dbReference type="EMBL" id="APO13949.1"/>
    </source>
</evidence>
<dbReference type="Pfam" id="PF01607">
    <property type="entry name" value="CBM_14"/>
    <property type="match status" value="1"/>
</dbReference>
<proteinExistence type="predicted"/>
<dbReference type="GeneID" id="30685069"/>
<sequence length="91" mass="10645">MLLIKILLTVVLVLMLLSFMRSQKEVETECRSISDPNNCQQYFHCFTILMSCGEQHRFDETTGLCEHRDLVDCGSRPQPIEDRRRAKSRAR</sequence>
<dbReference type="SMART" id="SM00494">
    <property type="entry name" value="ChtBD2"/>
    <property type="match status" value="1"/>
</dbReference>
<dbReference type="SUPFAM" id="SSF57625">
    <property type="entry name" value="Invertebrate chitin-binding proteins"/>
    <property type="match status" value="1"/>
</dbReference>
<feature type="domain" description="Chitin-binding type-2" evidence="1">
    <location>
        <begin position="27"/>
        <end position="75"/>
    </location>
</feature>
<keyword evidence="3" id="KW-1185">Reference proteome</keyword>
<dbReference type="EMBL" id="KX151395">
    <property type="protein sequence ID" value="APO13949.1"/>
    <property type="molecule type" value="Genomic_DNA"/>
</dbReference>